<feature type="domain" description="PRC-barrel" evidence="1">
    <location>
        <begin position="28"/>
        <end position="92"/>
    </location>
</feature>
<evidence type="ECO:0000313" key="3">
    <source>
        <dbReference type="Proteomes" id="UP000236919"/>
    </source>
</evidence>
<proteinExistence type="predicted"/>
<dbReference type="InterPro" id="IPR027275">
    <property type="entry name" value="PRC-brl_dom"/>
</dbReference>
<comment type="caution">
    <text evidence="2">The sequence shown here is derived from an EMBL/GenBank/DDBJ whole genome shotgun (WGS) entry which is preliminary data.</text>
</comment>
<keyword evidence="3" id="KW-1185">Reference proteome</keyword>
<evidence type="ECO:0000259" key="1">
    <source>
        <dbReference type="Pfam" id="PF05239"/>
    </source>
</evidence>
<evidence type="ECO:0000313" key="2">
    <source>
        <dbReference type="EMBL" id="POR48301.1"/>
    </source>
</evidence>
<organism evidence="2 3">
    <name type="scientific">Bosea psychrotolerans</name>
    <dbReference type="NCBI Taxonomy" id="1871628"/>
    <lineage>
        <taxon>Bacteria</taxon>
        <taxon>Pseudomonadati</taxon>
        <taxon>Pseudomonadota</taxon>
        <taxon>Alphaproteobacteria</taxon>
        <taxon>Hyphomicrobiales</taxon>
        <taxon>Boseaceae</taxon>
        <taxon>Bosea</taxon>
    </lineage>
</organism>
<reference evidence="2 3" key="1">
    <citation type="submission" date="2018-01" db="EMBL/GenBank/DDBJ databases">
        <title>Genomic Encyclopedia of Type Strains, Phase III (KMG-III): the genomes of soil and plant-associated and newly described type strains.</title>
        <authorList>
            <person name="Whitman W."/>
        </authorList>
    </citation>
    <scope>NUCLEOTIDE SEQUENCE [LARGE SCALE GENOMIC DNA]</scope>
    <source>
        <strain evidence="2 3">1131</strain>
    </source>
</reference>
<dbReference type="SUPFAM" id="SSF50346">
    <property type="entry name" value="PRC-barrel domain"/>
    <property type="match status" value="1"/>
</dbReference>
<sequence length="126" mass="13643">MASLDRERLIRFGRDRAAQGAGPVPLGIDIGTKLGTTDDLVIENGKSVTGLVVGVRGFLGIGEGYVVLAPSTAVLNPKDGARRAFVDTNRDTLKAAPKLEYRRRRPDIRLWQMRGGTIRAAPFLVT</sequence>
<dbReference type="Gene3D" id="2.30.30.240">
    <property type="entry name" value="PRC-barrel domain"/>
    <property type="match status" value="1"/>
</dbReference>
<accession>A0A2S4M0Q8</accession>
<protein>
    <submittedName>
        <fullName evidence="2">PRC-barrel domain protein</fullName>
    </submittedName>
</protein>
<dbReference type="InterPro" id="IPR011033">
    <property type="entry name" value="PRC_barrel-like_sf"/>
</dbReference>
<dbReference type="EMBL" id="PQFZ01000015">
    <property type="protein sequence ID" value="POR48301.1"/>
    <property type="molecule type" value="Genomic_DNA"/>
</dbReference>
<dbReference type="AlphaFoldDB" id="A0A2S4M0Q8"/>
<gene>
    <name evidence="2" type="ORF">CYD53_11549</name>
</gene>
<name>A0A2S4M0Q8_9HYPH</name>
<dbReference type="Pfam" id="PF05239">
    <property type="entry name" value="PRC"/>
    <property type="match status" value="1"/>
</dbReference>
<dbReference type="Proteomes" id="UP000236919">
    <property type="component" value="Unassembled WGS sequence"/>
</dbReference>